<protein>
    <submittedName>
        <fullName evidence="1">Uncharacterized protein</fullName>
    </submittedName>
</protein>
<dbReference type="Proteomes" id="UP001604336">
    <property type="component" value="Unassembled WGS sequence"/>
</dbReference>
<dbReference type="AlphaFoldDB" id="A0ABD1SZ93"/>
<proteinExistence type="predicted"/>
<dbReference type="EMBL" id="JBFOLK010000006">
    <property type="protein sequence ID" value="KAL2505738.1"/>
    <property type="molecule type" value="Genomic_DNA"/>
</dbReference>
<gene>
    <name evidence="1" type="ORF">Adt_21359</name>
</gene>
<evidence type="ECO:0000313" key="2">
    <source>
        <dbReference type="Proteomes" id="UP001604336"/>
    </source>
</evidence>
<accession>A0ABD1SZ93</accession>
<evidence type="ECO:0000313" key="1">
    <source>
        <dbReference type="EMBL" id="KAL2505738.1"/>
    </source>
</evidence>
<comment type="caution">
    <text evidence="1">The sequence shown here is derived from an EMBL/GenBank/DDBJ whole genome shotgun (WGS) entry which is preliminary data.</text>
</comment>
<name>A0ABD1SZ93_9LAMI</name>
<reference evidence="2" key="1">
    <citation type="submission" date="2024-07" db="EMBL/GenBank/DDBJ databases">
        <title>Two chromosome-level genome assemblies of Korean endemic species Abeliophyllum distichum and Forsythia ovata (Oleaceae).</title>
        <authorList>
            <person name="Jang H."/>
        </authorList>
    </citation>
    <scope>NUCLEOTIDE SEQUENCE [LARGE SCALE GENOMIC DNA]</scope>
</reference>
<sequence>MTVALIDLLESQENKLVRKDGTKSGKGLMIQRRTLLGRAVELNELPMLEFARGEELNTEVKTFLSSFLSASFNVFCGEQWTISTIVGNKFCGKKSVDSRADDDVEEIQNACVEITGLRLDLRLKVNQGGTGNNASSSSVVTA</sequence>
<keyword evidence="2" id="KW-1185">Reference proteome</keyword>
<organism evidence="1 2">
    <name type="scientific">Abeliophyllum distichum</name>
    <dbReference type="NCBI Taxonomy" id="126358"/>
    <lineage>
        <taxon>Eukaryota</taxon>
        <taxon>Viridiplantae</taxon>
        <taxon>Streptophyta</taxon>
        <taxon>Embryophyta</taxon>
        <taxon>Tracheophyta</taxon>
        <taxon>Spermatophyta</taxon>
        <taxon>Magnoliopsida</taxon>
        <taxon>eudicotyledons</taxon>
        <taxon>Gunneridae</taxon>
        <taxon>Pentapetalae</taxon>
        <taxon>asterids</taxon>
        <taxon>lamiids</taxon>
        <taxon>Lamiales</taxon>
        <taxon>Oleaceae</taxon>
        <taxon>Forsythieae</taxon>
        <taxon>Abeliophyllum</taxon>
    </lineage>
</organism>